<evidence type="ECO:0000256" key="4">
    <source>
        <dbReference type="ARBA" id="ARBA00022475"/>
    </source>
</evidence>
<name>A0A246GM97_9FLAO</name>
<feature type="transmembrane region" description="Helical" evidence="8">
    <location>
        <begin position="95"/>
        <end position="118"/>
    </location>
</feature>
<proteinExistence type="inferred from homology"/>
<evidence type="ECO:0000256" key="3">
    <source>
        <dbReference type="ARBA" id="ARBA00022448"/>
    </source>
</evidence>
<feature type="transmembrane region" description="Helical" evidence="8">
    <location>
        <begin position="156"/>
        <end position="179"/>
    </location>
</feature>
<dbReference type="EMBL" id="MTCZ01000001">
    <property type="protein sequence ID" value="OWP85444.1"/>
    <property type="molecule type" value="Genomic_DNA"/>
</dbReference>
<keyword evidence="5 8" id="KW-0812">Transmembrane</keyword>
<dbReference type="SUPFAM" id="SSF81345">
    <property type="entry name" value="ABC transporter involved in vitamin B12 uptake, BtuC"/>
    <property type="match status" value="1"/>
</dbReference>
<comment type="similarity">
    <text evidence="2">Belongs to the binding-protein-dependent transport system permease family. FecCD subfamily.</text>
</comment>
<evidence type="ECO:0000256" key="6">
    <source>
        <dbReference type="ARBA" id="ARBA00022989"/>
    </source>
</evidence>
<dbReference type="CDD" id="cd06550">
    <property type="entry name" value="TM_ABC_iron-siderophores_like"/>
    <property type="match status" value="1"/>
</dbReference>
<feature type="transmembrane region" description="Helical" evidence="8">
    <location>
        <begin position="63"/>
        <end position="83"/>
    </location>
</feature>
<dbReference type="Proteomes" id="UP000197768">
    <property type="component" value="Unassembled WGS sequence"/>
</dbReference>
<dbReference type="InterPro" id="IPR000522">
    <property type="entry name" value="ABC_transptr_permease_BtuC"/>
</dbReference>
<keyword evidence="6 8" id="KW-1133">Transmembrane helix</keyword>
<dbReference type="Gene3D" id="1.10.3470.10">
    <property type="entry name" value="ABC transporter involved in vitamin B12 uptake, BtuC"/>
    <property type="match status" value="1"/>
</dbReference>
<evidence type="ECO:0000256" key="8">
    <source>
        <dbReference type="SAM" id="Phobius"/>
    </source>
</evidence>
<evidence type="ECO:0000256" key="2">
    <source>
        <dbReference type="ARBA" id="ARBA00007935"/>
    </source>
</evidence>
<feature type="transmembrane region" description="Helical" evidence="8">
    <location>
        <begin position="250"/>
        <end position="277"/>
    </location>
</feature>
<evidence type="ECO:0000256" key="1">
    <source>
        <dbReference type="ARBA" id="ARBA00004651"/>
    </source>
</evidence>
<dbReference type="GO" id="GO:0005886">
    <property type="term" value="C:plasma membrane"/>
    <property type="evidence" value="ECO:0007669"/>
    <property type="project" value="UniProtKB-SubCell"/>
</dbReference>
<protein>
    <submittedName>
        <fullName evidence="9">ABC transporter permease</fullName>
    </submittedName>
</protein>
<sequence>MKQNKNILLFVLFLFLLIVTVLTSLRYGAVAISIEEIKSAFFHWLDNSQNLPLNERIFLEIRLPRTILSVAVGAILAVGGVLLQSLFRNPIVEPGMIGTSSGAAFGAAFFIVLGNTFGISVDEWSLPLLACLGGVIGTILVLVLSNTNKKGKQSIILLLLTGVAVNALFMSGVGFMGYIARDPQARSITFWNLGTLSGANWKAVQIVSVVGILGIFFAFKLGKSLNTLILGEEEAGYLGVNLKKLKIKVLAINVIMISIATSFVGVIGFIGLIVPHILRMLIGSDNRNLVLYSAILGGILLSITDFIARNILSPAELPIGIITSIVGVPIFIFLLRKRNYFF</sequence>
<dbReference type="AlphaFoldDB" id="A0A246GM97"/>
<dbReference type="RefSeq" id="WP_088389986.1">
    <property type="nucleotide sequence ID" value="NZ_MTCZ01000001.1"/>
</dbReference>
<dbReference type="GO" id="GO:0022857">
    <property type="term" value="F:transmembrane transporter activity"/>
    <property type="evidence" value="ECO:0007669"/>
    <property type="project" value="InterPro"/>
</dbReference>
<feature type="transmembrane region" description="Helical" evidence="8">
    <location>
        <begin position="289"/>
        <end position="308"/>
    </location>
</feature>
<organism evidence="9 10">
    <name type="scientific">Flavobacterium davisii</name>
    <dbReference type="NCBI Taxonomy" id="2906077"/>
    <lineage>
        <taxon>Bacteria</taxon>
        <taxon>Pseudomonadati</taxon>
        <taxon>Bacteroidota</taxon>
        <taxon>Flavobacteriia</taxon>
        <taxon>Flavobacteriales</taxon>
        <taxon>Flavobacteriaceae</taxon>
        <taxon>Flavobacterium</taxon>
    </lineage>
</organism>
<dbReference type="PANTHER" id="PTHR30472:SF25">
    <property type="entry name" value="ABC TRANSPORTER PERMEASE PROTEIN MJ0876-RELATED"/>
    <property type="match status" value="1"/>
</dbReference>
<evidence type="ECO:0000256" key="7">
    <source>
        <dbReference type="ARBA" id="ARBA00023136"/>
    </source>
</evidence>
<keyword evidence="3" id="KW-0813">Transport</keyword>
<dbReference type="Pfam" id="PF01032">
    <property type="entry name" value="FecCD"/>
    <property type="match status" value="1"/>
</dbReference>
<comment type="subcellular location">
    <subcellularLocation>
        <location evidence="1">Cell membrane</location>
        <topology evidence="1">Multi-pass membrane protein</topology>
    </subcellularLocation>
</comment>
<feature type="transmembrane region" description="Helical" evidence="8">
    <location>
        <begin position="124"/>
        <end position="144"/>
    </location>
</feature>
<reference evidence="9 10" key="1">
    <citation type="journal article" date="2017" name="Infect. Genet. Evol.">
        <title>Comparative genome analysis of fish pathogen Flavobacterium columnare reveals extensive sequence diversity within the species.</title>
        <authorList>
            <person name="Kayansamruaj P."/>
            <person name="Dong H.T."/>
            <person name="Hirono I."/>
            <person name="Kondo H."/>
            <person name="Senapin S."/>
            <person name="Rodkhum C."/>
        </authorList>
    </citation>
    <scope>NUCLEOTIDE SEQUENCE [LARGE SCALE GENOMIC DNA]</scope>
    <source>
        <strain evidence="9 10">1215</strain>
    </source>
</reference>
<gene>
    <name evidence="9" type="ORF">BWK59_00265</name>
</gene>
<keyword evidence="7 8" id="KW-0472">Membrane</keyword>
<feature type="transmembrane region" description="Helical" evidence="8">
    <location>
        <begin position="315"/>
        <end position="335"/>
    </location>
</feature>
<evidence type="ECO:0000256" key="5">
    <source>
        <dbReference type="ARBA" id="ARBA00022692"/>
    </source>
</evidence>
<evidence type="ECO:0000313" key="9">
    <source>
        <dbReference type="EMBL" id="OWP85444.1"/>
    </source>
</evidence>
<accession>A0A246GM97</accession>
<feature type="transmembrane region" description="Helical" evidence="8">
    <location>
        <begin position="199"/>
        <end position="219"/>
    </location>
</feature>
<keyword evidence="4" id="KW-1003">Cell membrane</keyword>
<dbReference type="PANTHER" id="PTHR30472">
    <property type="entry name" value="FERRIC ENTEROBACTIN TRANSPORT SYSTEM PERMEASE PROTEIN"/>
    <property type="match status" value="1"/>
</dbReference>
<comment type="caution">
    <text evidence="9">The sequence shown here is derived from an EMBL/GenBank/DDBJ whole genome shotgun (WGS) entry which is preliminary data.</text>
</comment>
<dbReference type="InterPro" id="IPR037294">
    <property type="entry name" value="ABC_BtuC-like"/>
</dbReference>
<evidence type="ECO:0000313" key="10">
    <source>
        <dbReference type="Proteomes" id="UP000197768"/>
    </source>
</evidence>
<dbReference type="FunFam" id="1.10.3470.10:FF:000001">
    <property type="entry name" value="Vitamin B12 ABC transporter permease BtuC"/>
    <property type="match status" value="1"/>
</dbReference>